<dbReference type="CDD" id="cd06587">
    <property type="entry name" value="VOC"/>
    <property type="match status" value="1"/>
</dbReference>
<accession>A0A0V8JK39</accession>
<sequence>MAILGFGHVGIQVKNIQESITFYTEIVGLELLETFPHTDPSLKLAFLGIDNNIIVELIEGYNASLPSEGKVHHFALTVDNIEEERSRLKNLNVSFVDEEIVTLPNGAKYLFFYGPDGEWIEYMEVKTR</sequence>
<protein>
    <submittedName>
        <fullName evidence="3">Glyoxalase</fullName>
    </submittedName>
</protein>
<dbReference type="EMBL" id="LNQP01000045">
    <property type="protein sequence ID" value="KSU87398.1"/>
    <property type="molecule type" value="Genomic_DNA"/>
</dbReference>
<dbReference type="RefSeq" id="WP_025908091.1">
    <property type="nucleotide sequence ID" value="NZ_KQ758660.1"/>
</dbReference>
<proteinExistence type="predicted"/>
<evidence type="ECO:0000313" key="3">
    <source>
        <dbReference type="EMBL" id="KSU87398.1"/>
    </source>
</evidence>
<dbReference type="GO" id="GO:0004493">
    <property type="term" value="F:methylmalonyl-CoA epimerase activity"/>
    <property type="evidence" value="ECO:0007669"/>
    <property type="project" value="TreeGrafter"/>
</dbReference>
<evidence type="ECO:0000259" key="2">
    <source>
        <dbReference type="PROSITE" id="PS51819"/>
    </source>
</evidence>
<dbReference type="PROSITE" id="PS51819">
    <property type="entry name" value="VOC"/>
    <property type="match status" value="1"/>
</dbReference>
<evidence type="ECO:0000256" key="1">
    <source>
        <dbReference type="ARBA" id="ARBA00022723"/>
    </source>
</evidence>
<dbReference type="PANTHER" id="PTHR43048:SF3">
    <property type="entry name" value="METHYLMALONYL-COA EPIMERASE, MITOCHONDRIAL"/>
    <property type="match status" value="1"/>
</dbReference>
<comment type="caution">
    <text evidence="3">The sequence shown here is derived from an EMBL/GenBank/DDBJ whole genome shotgun (WGS) entry which is preliminary data.</text>
</comment>
<dbReference type="Pfam" id="PF00903">
    <property type="entry name" value="Glyoxalase"/>
    <property type="match status" value="1"/>
</dbReference>
<keyword evidence="1" id="KW-0479">Metal-binding</keyword>
<reference evidence="3 4" key="1">
    <citation type="submission" date="2015-11" db="EMBL/GenBank/DDBJ databases">
        <title>Bacillus caseinolyticus sp nov.</title>
        <authorList>
            <person name="Dastager S.G."/>
            <person name="Mawlankar R."/>
        </authorList>
    </citation>
    <scope>NUCLEOTIDE SEQUENCE [LARGE SCALE GENOMIC DNA]</scope>
    <source>
        <strain evidence="3 4">SGD-V-76</strain>
    </source>
</reference>
<gene>
    <name evidence="3" type="ORF">AS180_13465</name>
</gene>
<dbReference type="SUPFAM" id="SSF54593">
    <property type="entry name" value="Glyoxalase/Bleomycin resistance protein/Dihydroxybiphenyl dioxygenase"/>
    <property type="match status" value="1"/>
</dbReference>
<dbReference type="PANTHER" id="PTHR43048">
    <property type="entry name" value="METHYLMALONYL-COA EPIMERASE"/>
    <property type="match status" value="1"/>
</dbReference>
<dbReference type="Proteomes" id="UP000053681">
    <property type="component" value="Unassembled WGS sequence"/>
</dbReference>
<dbReference type="InterPro" id="IPR004360">
    <property type="entry name" value="Glyas_Fos-R_dOase_dom"/>
</dbReference>
<dbReference type="GO" id="GO:0046872">
    <property type="term" value="F:metal ion binding"/>
    <property type="evidence" value="ECO:0007669"/>
    <property type="project" value="UniProtKB-KW"/>
</dbReference>
<dbReference type="InterPro" id="IPR037523">
    <property type="entry name" value="VOC_core"/>
</dbReference>
<feature type="domain" description="VOC" evidence="2">
    <location>
        <begin position="5"/>
        <end position="125"/>
    </location>
</feature>
<evidence type="ECO:0000313" key="4">
    <source>
        <dbReference type="Proteomes" id="UP000053681"/>
    </source>
</evidence>
<dbReference type="InterPro" id="IPR029068">
    <property type="entry name" value="Glyas_Bleomycin-R_OHBP_Dase"/>
</dbReference>
<dbReference type="Gene3D" id="3.10.180.10">
    <property type="entry name" value="2,3-Dihydroxybiphenyl 1,2-Dioxygenase, domain 1"/>
    <property type="match status" value="1"/>
</dbReference>
<name>A0A0V8JK39_9BACI</name>
<organism evidence="3 4">
    <name type="scientific">Priestia veravalensis</name>
    <dbReference type="NCBI Taxonomy" id="1414648"/>
    <lineage>
        <taxon>Bacteria</taxon>
        <taxon>Bacillati</taxon>
        <taxon>Bacillota</taxon>
        <taxon>Bacilli</taxon>
        <taxon>Bacillales</taxon>
        <taxon>Bacillaceae</taxon>
        <taxon>Priestia</taxon>
    </lineage>
</organism>
<dbReference type="InterPro" id="IPR051785">
    <property type="entry name" value="MMCE/EMCE_epimerase"/>
</dbReference>
<keyword evidence="4" id="KW-1185">Reference proteome</keyword>
<dbReference type="GO" id="GO:0046491">
    <property type="term" value="P:L-methylmalonyl-CoA metabolic process"/>
    <property type="evidence" value="ECO:0007669"/>
    <property type="project" value="TreeGrafter"/>
</dbReference>
<dbReference type="AlphaFoldDB" id="A0A0V8JK39"/>